<organism evidence="2 3">
    <name type="scientific">Ancylostoma duodenale</name>
    <dbReference type="NCBI Taxonomy" id="51022"/>
    <lineage>
        <taxon>Eukaryota</taxon>
        <taxon>Metazoa</taxon>
        <taxon>Ecdysozoa</taxon>
        <taxon>Nematoda</taxon>
        <taxon>Chromadorea</taxon>
        <taxon>Rhabditida</taxon>
        <taxon>Rhabditina</taxon>
        <taxon>Rhabditomorpha</taxon>
        <taxon>Strongyloidea</taxon>
        <taxon>Ancylostomatidae</taxon>
        <taxon>Ancylostomatinae</taxon>
        <taxon>Ancylostoma</taxon>
    </lineage>
</organism>
<evidence type="ECO:0000313" key="3">
    <source>
        <dbReference type="Proteomes" id="UP000054047"/>
    </source>
</evidence>
<dbReference type="Gene3D" id="3.40.50.410">
    <property type="entry name" value="von Willebrand factor, type A domain"/>
    <property type="match status" value="1"/>
</dbReference>
<protein>
    <recommendedName>
        <fullName evidence="1">VWFA domain-containing protein</fullName>
    </recommendedName>
</protein>
<keyword evidence="3" id="KW-1185">Reference proteome</keyword>
<dbReference type="AlphaFoldDB" id="A0A0C2C5Z2"/>
<gene>
    <name evidence="2" type="ORF">ANCDUO_24884</name>
</gene>
<dbReference type="EMBL" id="KN774042">
    <property type="protein sequence ID" value="KIH45082.1"/>
    <property type="molecule type" value="Genomic_DNA"/>
</dbReference>
<dbReference type="PANTHER" id="PTHR24020">
    <property type="entry name" value="COLLAGEN ALPHA"/>
    <property type="match status" value="1"/>
</dbReference>
<dbReference type="SUPFAM" id="SSF53300">
    <property type="entry name" value="vWA-like"/>
    <property type="match status" value="1"/>
</dbReference>
<dbReference type="OrthoDB" id="18894at2759"/>
<dbReference type="PROSITE" id="PS50234">
    <property type="entry name" value="VWFA"/>
    <property type="match status" value="1"/>
</dbReference>
<dbReference type="PANTHER" id="PTHR24020:SF20">
    <property type="entry name" value="PH DOMAIN-CONTAINING PROTEIN"/>
    <property type="match status" value="1"/>
</dbReference>
<dbReference type="Proteomes" id="UP000054047">
    <property type="component" value="Unassembled WGS sequence"/>
</dbReference>
<dbReference type="Pfam" id="PF00092">
    <property type="entry name" value="VWA"/>
    <property type="match status" value="1"/>
</dbReference>
<dbReference type="InterPro" id="IPR002035">
    <property type="entry name" value="VWF_A"/>
</dbReference>
<name>A0A0C2C5Z2_9BILA</name>
<accession>A0A0C2C5Z2</accession>
<evidence type="ECO:0000313" key="2">
    <source>
        <dbReference type="EMBL" id="KIH45082.1"/>
    </source>
</evidence>
<evidence type="ECO:0000259" key="1">
    <source>
        <dbReference type="PROSITE" id="PS50234"/>
    </source>
</evidence>
<sequence length="133" mass="14580">MVQEGFSERRGARPQSSDIARVAIVLTDGRSQDNVSGPAEAARKLSITTFSIGVTDHVLSSELEAIAGSPNRWFYVDKFKDLDTRLRSMIQKAACPSPVKTESPPQGTCNPRTQTGCDRSLNEYCAEENGRFV</sequence>
<reference evidence="2 3" key="1">
    <citation type="submission" date="2013-12" db="EMBL/GenBank/DDBJ databases">
        <title>Draft genome of the parsitic nematode Ancylostoma duodenale.</title>
        <authorList>
            <person name="Mitreva M."/>
        </authorList>
    </citation>
    <scope>NUCLEOTIDE SEQUENCE [LARGE SCALE GENOMIC DNA]</scope>
    <source>
        <strain evidence="2 3">Zhejiang</strain>
    </source>
</reference>
<proteinExistence type="predicted"/>
<feature type="domain" description="VWFA" evidence="1">
    <location>
        <begin position="1"/>
        <end position="90"/>
    </location>
</feature>
<dbReference type="InterPro" id="IPR050525">
    <property type="entry name" value="ECM_Assembly_Org"/>
</dbReference>
<dbReference type="InterPro" id="IPR036465">
    <property type="entry name" value="vWFA_dom_sf"/>
</dbReference>